<dbReference type="InterPro" id="IPR036249">
    <property type="entry name" value="Thioredoxin-like_sf"/>
</dbReference>
<sequence length="107" mass="12053">MDELAHSVQEFERAAIKPVNQVYVLQLYIAGSSPRSQKAVVNVQKICNQLSRNNFELQVIDIFQQPLLAKAEQIFAVPTLVRKSPCPKRLFIGDLADTETIKARIDS</sequence>
<dbReference type="AlphaFoldDB" id="A0A4R1Q290"/>
<organism evidence="2 3">
    <name type="scientific">Anaerospora hongkongensis</name>
    <dbReference type="NCBI Taxonomy" id="244830"/>
    <lineage>
        <taxon>Bacteria</taxon>
        <taxon>Bacillati</taxon>
        <taxon>Bacillota</taxon>
        <taxon>Negativicutes</taxon>
        <taxon>Selenomonadales</taxon>
        <taxon>Sporomusaceae</taxon>
        <taxon>Anaerospora</taxon>
    </lineage>
</organism>
<dbReference type="InterPro" id="IPR039022">
    <property type="entry name" value="KaiB-like"/>
</dbReference>
<dbReference type="EMBL" id="SLUI01000002">
    <property type="protein sequence ID" value="TCL39329.1"/>
    <property type="molecule type" value="Genomic_DNA"/>
</dbReference>
<protein>
    <submittedName>
        <fullName evidence="2">Circadian clock protein KaiB</fullName>
    </submittedName>
</protein>
<gene>
    <name evidence="2" type="ORF">EV210_102244</name>
</gene>
<keyword evidence="3" id="KW-1185">Reference proteome</keyword>
<feature type="domain" description="KaiB" evidence="1">
    <location>
        <begin position="26"/>
        <end position="107"/>
    </location>
</feature>
<accession>A0A4R1Q290</accession>
<dbReference type="GO" id="GO:0048511">
    <property type="term" value="P:rhythmic process"/>
    <property type="evidence" value="ECO:0007669"/>
    <property type="project" value="InterPro"/>
</dbReference>
<dbReference type="PANTHER" id="PTHR41709:SF2">
    <property type="entry name" value="CIRCADIAN CLOCK PROTEIN KAIB2"/>
    <property type="match status" value="1"/>
</dbReference>
<dbReference type="PANTHER" id="PTHR41709">
    <property type="entry name" value="KAIB-LIKE PROTEIN 1"/>
    <property type="match status" value="1"/>
</dbReference>
<dbReference type="RefSeq" id="WP_165898772.1">
    <property type="nucleotide sequence ID" value="NZ_DAIMLW010000211.1"/>
</dbReference>
<dbReference type="Gene3D" id="3.40.30.10">
    <property type="entry name" value="Glutaredoxin"/>
    <property type="match status" value="1"/>
</dbReference>
<evidence type="ECO:0000313" key="2">
    <source>
        <dbReference type="EMBL" id="TCL39329.1"/>
    </source>
</evidence>
<evidence type="ECO:0000313" key="3">
    <source>
        <dbReference type="Proteomes" id="UP000295063"/>
    </source>
</evidence>
<reference evidence="2 3" key="1">
    <citation type="submission" date="2019-03" db="EMBL/GenBank/DDBJ databases">
        <title>Genomic Encyclopedia of Type Strains, Phase IV (KMG-IV): sequencing the most valuable type-strain genomes for metagenomic binning, comparative biology and taxonomic classification.</title>
        <authorList>
            <person name="Goeker M."/>
        </authorList>
    </citation>
    <scope>NUCLEOTIDE SEQUENCE [LARGE SCALE GENOMIC DNA]</scope>
    <source>
        <strain evidence="2 3">DSM 15969</strain>
    </source>
</reference>
<dbReference type="Pfam" id="PF07689">
    <property type="entry name" value="KaiB"/>
    <property type="match status" value="1"/>
</dbReference>
<dbReference type="InterPro" id="IPR011649">
    <property type="entry name" value="KaiB_domain"/>
</dbReference>
<comment type="caution">
    <text evidence="2">The sequence shown here is derived from an EMBL/GenBank/DDBJ whole genome shotgun (WGS) entry which is preliminary data.</text>
</comment>
<dbReference type="SMART" id="SM01248">
    <property type="entry name" value="KaiB"/>
    <property type="match status" value="1"/>
</dbReference>
<dbReference type="SUPFAM" id="SSF52833">
    <property type="entry name" value="Thioredoxin-like"/>
    <property type="match status" value="1"/>
</dbReference>
<evidence type="ECO:0000259" key="1">
    <source>
        <dbReference type="SMART" id="SM01248"/>
    </source>
</evidence>
<dbReference type="CDD" id="cd02978">
    <property type="entry name" value="KaiB_like"/>
    <property type="match status" value="1"/>
</dbReference>
<dbReference type="Proteomes" id="UP000295063">
    <property type="component" value="Unassembled WGS sequence"/>
</dbReference>
<name>A0A4R1Q290_9FIRM</name>
<proteinExistence type="predicted"/>